<organism evidence="5 6">
    <name type="scientific">Glycomyces sambucus</name>
    <dbReference type="NCBI Taxonomy" id="380244"/>
    <lineage>
        <taxon>Bacteria</taxon>
        <taxon>Bacillati</taxon>
        <taxon>Actinomycetota</taxon>
        <taxon>Actinomycetes</taxon>
        <taxon>Glycomycetales</taxon>
        <taxon>Glycomycetaceae</taxon>
        <taxon>Glycomyces</taxon>
    </lineage>
</organism>
<dbReference type="InterPro" id="IPR011249">
    <property type="entry name" value="Metalloenz_LuxS/M16"/>
</dbReference>
<dbReference type="GO" id="GO:0004222">
    <property type="term" value="F:metalloendopeptidase activity"/>
    <property type="evidence" value="ECO:0007669"/>
    <property type="project" value="InterPro"/>
</dbReference>
<feature type="domain" description="Peptidase M16 N-terminal" evidence="3">
    <location>
        <begin position="28"/>
        <end position="174"/>
    </location>
</feature>
<dbReference type="Gene3D" id="3.30.830.10">
    <property type="entry name" value="Metalloenzyme, LuxS/M16 peptidase-like"/>
    <property type="match status" value="2"/>
</dbReference>
<dbReference type="InterPro" id="IPR001431">
    <property type="entry name" value="Pept_M16_Zn_BS"/>
</dbReference>
<dbReference type="PANTHER" id="PTHR11851">
    <property type="entry name" value="METALLOPROTEASE"/>
    <property type="match status" value="1"/>
</dbReference>
<evidence type="ECO:0000259" key="4">
    <source>
        <dbReference type="Pfam" id="PF05193"/>
    </source>
</evidence>
<feature type="domain" description="Peptidase M16 C-terminal" evidence="4">
    <location>
        <begin position="182"/>
        <end position="357"/>
    </location>
</feature>
<accession>A0A1G9DZQ6</accession>
<dbReference type="RefSeq" id="WP_091044312.1">
    <property type="nucleotide sequence ID" value="NZ_FNGF01000001.1"/>
</dbReference>
<dbReference type="GO" id="GO:0006508">
    <property type="term" value="P:proteolysis"/>
    <property type="evidence" value="ECO:0007669"/>
    <property type="project" value="InterPro"/>
</dbReference>
<dbReference type="SUPFAM" id="SSF63411">
    <property type="entry name" value="LuxS/MPP-like metallohydrolase"/>
    <property type="match status" value="2"/>
</dbReference>
<protein>
    <submittedName>
        <fullName evidence="5">Predicted Zn-dependent peptidase</fullName>
    </submittedName>
</protein>
<dbReference type="InterPro" id="IPR050361">
    <property type="entry name" value="MPP/UQCRC_Complex"/>
</dbReference>
<evidence type="ECO:0000256" key="1">
    <source>
        <dbReference type="ARBA" id="ARBA00007261"/>
    </source>
</evidence>
<evidence type="ECO:0000313" key="5">
    <source>
        <dbReference type="EMBL" id="SDK69371.1"/>
    </source>
</evidence>
<dbReference type="PROSITE" id="PS00143">
    <property type="entry name" value="INSULINASE"/>
    <property type="match status" value="1"/>
</dbReference>
<dbReference type="FunFam" id="3.30.830.10:FF:000008">
    <property type="entry name" value="Mitochondrial-processing peptidase subunit beta"/>
    <property type="match status" value="1"/>
</dbReference>
<dbReference type="Pfam" id="PF05193">
    <property type="entry name" value="Peptidase_M16_C"/>
    <property type="match status" value="1"/>
</dbReference>
<dbReference type="GO" id="GO:0046872">
    <property type="term" value="F:metal ion binding"/>
    <property type="evidence" value="ECO:0007669"/>
    <property type="project" value="InterPro"/>
</dbReference>
<dbReference type="STRING" id="380244.SAMN05216298_1205"/>
<dbReference type="PANTHER" id="PTHR11851:SF49">
    <property type="entry name" value="MITOCHONDRIAL-PROCESSING PEPTIDASE SUBUNIT ALPHA"/>
    <property type="match status" value="1"/>
</dbReference>
<dbReference type="InterPro" id="IPR007863">
    <property type="entry name" value="Peptidase_M16_C"/>
</dbReference>
<sequence length="432" mass="47012">MSRPQTRTLIDDPLGGTVRVTVLPGGLRVLTETVPTMRSASVGVWVGVGARDEAPELAGVSHFLEHLLFKGTAKRTATEIAEVIESVGGESNAYTARELTCFYARVLDDDLPMAVDVLGDAMCSSLVTPADVEVERDVILEEIAASADEPSDVVHELFSQALFGTGPLGRDIAGDPKTVRALTRAQINEFYRHHYQAPNLTVCAAGGVDHGETVKLVQEAFAPLLGGPDVPRRRRHDDAVLAEPRRLLVEHHDTEQAHLVVGCRLFSRHDPRKDAFEVLNNVLGGGMSSRLFQSVREKRGLAYTVYSFTSYFADTGMFGVYAGSNPDKVHQVRELVNAELERIASEGITDEELVRGKGMSRGGMVLSMEDSGSRMNALGRAELLYGEHLSLERELADIEAVTSEQIRSVAAEVLSQPMTTAAVGPFDEKDFR</sequence>
<evidence type="ECO:0000313" key="6">
    <source>
        <dbReference type="Proteomes" id="UP000198662"/>
    </source>
</evidence>
<proteinExistence type="inferred from homology"/>
<comment type="similarity">
    <text evidence="1 2">Belongs to the peptidase M16 family.</text>
</comment>
<name>A0A1G9DZQ6_9ACTN</name>
<dbReference type="Pfam" id="PF00675">
    <property type="entry name" value="Peptidase_M16"/>
    <property type="match status" value="1"/>
</dbReference>
<reference evidence="6" key="1">
    <citation type="submission" date="2016-10" db="EMBL/GenBank/DDBJ databases">
        <authorList>
            <person name="Varghese N."/>
            <person name="Submissions S."/>
        </authorList>
    </citation>
    <scope>NUCLEOTIDE SEQUENCE [LARGE SCALE GENOMIC DNA]</scope>
    <source>
        <strain evidence="6">CGMCC 4.3147</strain>
    </source>
</reference>
<keyword evidence="6" id="KW-1185">Reference proteome</keyword>
<dbReference type="AlphaFoldDB" id="A0A1G9DZQ6"/>
<dbReference type="InterPro" id="IPR011765">
    <property type="entry name" value="Pept_M16_N"/>
</dbReference>
<dbReference type="EMBL" id="FNGF01000001">
    <property type="protein sequence ID" value="SDK69371.1"/>
    <property type="molecule type" value="Genomic_DNA"/>
</dbReference>
<dbReference type="Proteomes" id="UP000198662">
    <property type="component" value="Unassembled WGS sequence"/>
</dbReference>
<evidence type="ECO:0000256" key="2">
    <source>
        <dbReference type="RuleBase" id="RU004447"/>
    </source>
</evidence>
<dbReference type="OrthoDB" id="9811314at2"/>
<gene>
    <name evidence="5" type="ORF">SAMN05216298_1205</name>
</gene>
<evidence type="ECO:0000259" key="3">
    <source>
        <dbReference type="Pfam" id="PF00675"/>
    </source>
</evidence>